<dbReference type="OrthoDB" id="6138878at2759"/>
<evidence type="ECO:0000256" key="1">
    <source>
        <dbReference type="SAM" id="Phobius"/>
    </source>
</evidence>
<keyword evidence="3" id="KW-1185">Reference proteome</keyword>
<keyword evidence="1" id="KW-0812">Transmembrane</keyword>
<evidence type="ECO:0000313" key="2">
    <source>
        <dbReference type="EMBL" id="CAC5425826.1"/>
    </source>
</evidence>
<name>A0A6J8F1Y2_MYTCO</name>
<accession>A0A6J8F1Y2</accession>
<keyword evidence="1" id="KW-0472">Membrane</keyword>
<dbReference type="Proteomes" id="UP000507470">
    <property type="component" value="Unassembled WGS sequence"/>
</dbReference>
<protein>
    <submittedName>
        <fullName evidence="2">Uncharacterized protein</fullName>
    </submittedName>
</protein>
<proteinExistence type="predicted"/>
<feature type="transmembrane region" description="Helical" evidence="1">
    <location>
        <begin position="40"/>
        <end position="63"/>
    </location>
</feature>
<sequence length="164" mass="17499">MYICTNLGSKYCSNGCCSIYKSNPCCVYYYYSGTTLSNGAYYGMGGGGLVFILLVVGCCWYCCRSKKSYRGQTVATVQQAMPDAPYTIAPGAHPFGMTNNSVPGGYNMPMSMAPIIKSKKSSSLSSSIGSGFSNMLEMGGNSSEIGESLNEMGESFSEMAEEIM</sequence>
<gene>
    <name evidence="2" type="ORF">MCOR_57611</name>
</gene>
<dbReference type="EMBL" id="CACVKT020010328">
    <property type="protein sequence ID" value="CAC5425826.1"/>
    <property type="molecule type" value="Genomic_DNA"/>
</dbReference>
<evidence type="ECO:0000313" key="3">
    <source>
        <dbReference type="Proteomes" id="UP000507470"/>
    </source>
</evidence>
<dbReference type="AlphaFoldDB" id="A0A6J8F1Y2"/>
<reference evidence="2 3" key="1">
    <citation type="submission" date="2020-06" db="EMBL/GenBank/DDBJ databases">
        <authorList>
            <person name="Li R."/>
            <person name="Bekaert M."/>
        </authorList>
    </citation>
    <scope>NUCLEOTIDE SEQUENCE [LARGE SCALE GENOMIC DNA]</scope>
    <source>
        <strain evidence="3">wild</strain>
    </source>
</reference>
<organism evidence="2 3">
    <name type="scientific">Mytilus coruscus</name>
    <name type="common">Sea mussel</name>
    <dbReference type="NCBI Taxonomy" id="42192"/>
    <lineage>
        <taxon>Eukaryota</taxon>
        <taxon>Metazoa</taxon>
        <taxon>Spiralia</taxon>
        <taxon>Lophotrochozoa</taxon>
        <taxon>Mollusca</taxon>
        <taxon>Bivalvia</taxon>
        <taxon>Autobranchia</taxon>
        <taxon>Pteriomorphia</taxon>
        <taxon>Mytilida</taxon>
        <taxon>Mytiloidea</taxon>
        <taxon>Mytilidae</taxon>
        <taxon>Mytilinae</taxon>
        <taxon>Mytilus</taxon>
    </lineage>
</organism>
<keyword evidence="1" id="KW-1133">Transmembrane helix</keyword>